<evidence type="ECO:0000256" key="1">
    <source>
        <dbReference type="ARBA" id="ARBA00034772"/>
    </source>
</evidence>
<dbReference type="PANTHER" id="PTHR43172">
    <property type="entry name" value="ADENYLOSUCCINATE LYASE"/>
    <property type="match status" value="1"/>
</dbReference>
<dbReference type="PRINTS" id="PR00149">
    <property type="entry name" value="FUMRATELYASE"/>
</dbReference>
<dbReference type="InterPro" id="IPR008948">
    <property type="entry name" value="L-Aspartase-like"/>
</dbReference>
<protein>
    <submittedName>
        <fullName evidence="3">3-carboxy-cis,cis-muconate cycloisomerase</fullName>
    </submittedName>
</protein>
<proteinExistence type="inferred from homology"/>
<name>A0A1I4EE44_9HYPH</name>
<comment type="caution">
    <text evidence="3">The sequence shown here is derived from an EMBL/GenBank/DDBJ whole genome shotgun (WGS) entry which is preliminary data.</text>
</comment>
<keyword evidence="4" id="KW-1185">Reference proteome</keyword>
<dbReference type="Proteomes" id="UP000199598">
    <property type="component" value="Unassembled WGS sequence"/>
</dbReference>
<dbReference type="NCBIfam" id="NF004631">
    <property type="entry name" value="PRK05975.1"/>
    <property type="match status" value="1"/>
</dbReference>
<dbReference type="EMBL" id="FOSK01000015">
    <property type="protein sequence ID" value="SFL04048.1"/>
    <property type="molecule type" value="Genomic_DNA"/>
</dbReference>
<evidence type="ECO:0000313" key="3">
    <source>
        <dbReference type="EMBL" id="SFL04048.1"/>
    </source>
</evidence>
<gene>
    <name evidence="3" type="ORF">SAMN04488518_1157</name>
</gene>
<feature type="domain" description="Fumarate lyase N-terminal" evidence="2">
    <location>
        <begin position="100"/>
        <end position="293"/>
    </location>
</feature>
<accession>A0A1I4EE44</accession>
<dbReference type="Gene3D" id="1.20.200.10">
    <property type="entry name" value="Fumarase/aspartase (Central domain)"/>
    <property type="match status" value="1"/>
</dbReference>
<organism evidence="3 4">
    <name type="scientific">Pseudovibrio ascidiaceicola</name>
    <dbReference type="NCBI Taxonomy" id="285279"/>
    <lineage>
        <taxon>Bacteria</taxon>
        <taxon>Pseudomonadati</taxon>
        <taxon>Pseudomonadota</taxon>
        <taxon>Alphaproteobacteria</taxon>
        <taxon>Hyphomicrobiales</taxon>
        <taxon>Stappiaceae</taxon>
        <taxon>Pseudovibrio</taxon>
    </lineage>
</organism>
<comment type="similarity">
    <text evidence="1">Belongs to the class-II fumarase/aspartase family.</text>
</comment>
<evidence type="ECO:0000259" key="2">
    <source>
        <dbReference type="Pfam" id="PF00206"/>
    </source>
</evidence>
<dbReference type="SUPFAM" id="SSF48557">
    <property type="entry name" value="L-aspartase-like"/>
    <property type="match status" value="1"/>
</dbReference>
<dbReference type="InterPro" id="IPR000362">
    <property type="entry name" value="Fumarate_lyase_fam"/>
</dbReference>
<dbReference type="InterPro" id="IPR022761">
    <property type="entry name" value="Fumarate_lyase_N"/>
</dbReference>
<evidence type="ECO:0000313" key="4">
    <source>
        <dbReference type="Proteomes" id="UP000199598"/>
    </source>
</evidence>
<sequence length="356" mass="38479">MSVSLFTNPMWNGLFGDEDVQRAFSLETTLDHYLAYEVALTKALFAHSLVSAEAKDAVLCGCKGFAPDITRIKAGVAKDGLPIPAFIKQLRMRVGEPYAAECHKTSTSQDVMDTALALALRKTSQILQKRLSAVIAALETVKSANADYPLMGRTRMQAALPITAGDRISTWIEPLKRHYQRLNDVAAEVAVLQFGGPVGTSHAQGEHAVAIAAHMAAELDLRVPEHSWHTQRDNMVDYANVLSMISGSLGKIGTDITLMAQQGLEEIKLSGGGRSSAMAHKHNPINAELLVTLARYNSTQVSAMHSALVHEQERSGAAWALEWMILPGMCIATGAGLQSALKLLKQTEWIGTPLSD</sequence>
<dbReference type="RefSeq" id="WP_093523050.1">
    <property type="nucleotide sequence ID" value="NZ_FOSK01000015.1"/>
</dbReference>
<dbReference type="Pfam" id="PF00206">
    <property type="entry name" value="Lyase_1"/>
    <property type="match status" value="1"/>
</dbReference>
<reference evidence="3 4" key="1">
    <citation type="submission" date="2016-10" db="EMBL/GenBank/DDBJ databases">
        <authorList>
            <person name="Varghese N."/>
            <person name="Submissions S."/>
        </authorList>
    </citation>
    <scope>NUCLEOTIDE SEQUENCE [LARGE SCALE GENOMIC DNA]</scope>
    <source>
        <strain evidence="3 4">DSM 16392</strain>
    </source>
</reference>
<dbReference type="PRINTS" id="PR00145">
    <property type="entry name" value="ARGSUCLYASE"/>
</dbReference>
<dbReference type="PANTHER" id="PTHR43172:SF2">
    <property type="entry name" value="ADENYLOSUCCINATE LYASE C-TERMINAL DOMAIN-CONTAINING PROTEIN"/>
    <property type="match status" value="1"/>
</dbReference>